<comment type="caution">
    <text evidence="2">The sequence shown here is derived from an EMBL/GenBank/DDBJ whole genome shotgun (WGS) entry which is preliminary data.</text>
</comment>
<evidence type="ECO:0000313" key="2">
    <source>
        <dbReference type="EMBL" id="GAA1993480.1"/>
    </source>
</evidence>
<protein>
    <submittedName>
        <fullName evidence="2">Uncharacterized protein</fullName>
    </submittedName>
</protein>
<gene>
    <name evidence="2" type="ORF">GCM10009838_66930</name>
</gene>
<sequence length="97" mass="9774">MRRITSRASAGSADSAIVRMPGGLRDGSAGRTAAVPVAVFAVVAVAAGAEVWFAEDDFALDGALPQPANVMTATSAASTATRVRALRVGADVVTFEP</sequence>
<keyword evidence="3" id="KW-1185">Reference proteome</keyword>
<dbReference type="EMBL" id="BAAAQM010000050">
    <property type="protein sequence ID" value="GAA1993480.1"/>
    <property type="molecule type" value="Genomic_DNA"/>
</dbReference>
<evidence type="ECO:0000313" key="3">
    <source>
        <dbReference type="Proteomes" id="UP001499854"/>
    </source>
</evidence>
<accession>A0ABN2SWL8</accession>
<keyword evidence="1" id="KW-0472">Membrane</keyword>
<proteinExistence type="predicted"/>
<feature type="transmembrane region" description="Helical" evidence="1">
    <location>
        <begin position="33"/>
        <end position="54"/>
    </location>
</feature>
<keyword evidence="1" id="KW-0812">Transmembrane</keyword>
<evidence type="ECO:0000256" key="1">
    <source>
        <dbReference type="SAM" id="Phobius"/>
    </source>
</evidence>
<dbReference type="Proteomes" id="UP001499854">
    <property type="component" value="Unassembled WGS sequence"/>
</dbReference>
<name>A0ABN2SWL8_9ACTN</name>
<reference evidence="2 3" key="1">
    <citation type="journal article" date="2019" name="Int. J. Syst. Evol. Microbiol.">
        <title>The Global Catalogue of Microorganisms (GCM) 10K type strain sequencing project: providing services to taxonomists for standard genome sequencing and annotation.</title>
        <authorList>
            <consortium name="The Broad Institute Genomics Platform"/>
            <consortium name="The Broad Institute Genome Sequencing Center for Infectious Disease"/>
            <person name="Wu L."/>
            <person name="Ma J."/>
        </authorList>
    </citation>
    <scope>NUCLEOTIDE SEQUENCE [LARGE SCALE GENOMIC DNA]</scope>
    <source>
        <strain evidence="2 3">JCM 16013</strain>
    </source>
</reference>
<keyword evidence="1" id="KW-1133">Transmembrane helix</keyword>
<organism evidence="2 3">
    <name type="scientific">Catenulispora subtropica</name>
    <dbReference type="NCBI Taxonomy" id="450798"/>
    <lineage>
        <taxon>Bacteria</taxon>
        <taxon>Bacillati</taxon>
        <taxon>Actinomycetota</taxon>
        <taxon>Actinomycetes</taxon>
        <taxon>Catenulisporales</taxon>
        <taxon>Catenulisporaceae</taxon>
        <taxon>Catenulispora</taxon>
    </lineage>
</organism>